<protein>
    <submittedName>
        <fullName evidence="1">Uncharacterized protein</fullName>
    </submittedName>
</protein>
<sequence length="123" mass="13655">MYVEILFLSVLEYIDFGVSALVTRAQIHSLAEYRREVAAFTLAYRPVSDSSGDPTPCSFLKGGSTLVTLLGLRVSLGDYDSLVVRMLVSFACAFTFLNEKQKDYGIVSIFLLSQLIFPESLLK</sequence>
<dbReference type="AlphaFoldDB" id="A0A4C1TPV1"/>
<evidence type="ECO:0000313" key="1">
    <source>
        <dbReference type="EMBL" id="GBP16011.1"/>
    </source>
</evidence>
<accession>A0A4C1TPV1</accession>
<comment type="caution">
    <text evidence="1">The sequence shown here is derived from an EMBL/GenBank/DDBJ whole genome shotgun (WGS) entry which is preliminary data.</text>
</comment>
<reference evidence="1 2" key="1">
    <citation type="journal article" date="2019" name="Commun. Biol.">
        <title>The bagworm genome reveals a unique fibroin gene that provides high tensile strength.</title>
        <authorList>
            <person name="Kono N."/>
            <person name="Nakamura H."/>
            <person name="Ohtoshi R."/>
            <person name="Tomita M."/>
            <person name="Numata K."/>
            <person name="Arakawa K."/>
        </authorList>
    </citation>
    <scope>NUCLEOTIDE SEQUENCE [LARGE SCALE GENOMIC DNA]</scope>
</reference>
<dbReference type="EMBL" id="BGZK01000076">
    <property type="protein sequence ID" value="GBP16011.1"/>
    <property type="molecule type" value="Genomic_DNA"/>
</dbReference>
<keyword evidence="2" id="KW-1185">Reference proteome</keyword>
<name>A0A4C1TPV1_EUMVA</name>
<gene>
    <name evidence="1" type="ORF">EVAR_94356_1</name>
</gene>
<organism evidence="1 2">
    <name type="scientific">Eumeta variegata</name>
    <name type="common">Bagworm moth</name>
    <name type="synonym">Eumeta japonica</name>
    <dbReference type="NCBI Taxonomy" id="151549"/>
    <lineage>
        <taxon>Eukaryota</taxon>
        <taxon>Metazoa</taxon>
        <taxon>Ecdysozoa</taxon>
        <taxon>Arthropoda</taxon>
        <taxon>Hexapoda</taxon>
        <taxon>Insecta</taxon>
        <taxon>Pterygota</taxon>
        <taxon>Neoptera</taxon>
        <taxon>Endopterygota</taxon>
        <taxon>Lepidoptera</taxon>
        <taxon>Glossata</taxon>
        <taxon>Ditrysia</taxon>
        <taxon>Tineoidea</taxon>
        <taxon>Psychidae</taxon>
        <taxon>Oiketicinae</taxon>
        <taxon>Eumeta</taxon>
    </lineage>
</organism>
<dbReference type="Proteomes" id="UP000299102">
    <property type="component" value="Unassembled WGS sequence"/>
</dbReference>
<evidence type="ECO:0000313" key="2">
    <source>
        <dbReference type="Proteomes" id="UP000299102"/>
    </source>
</evidence>
<proteinExistence type="predicted"/>